<dbReference type="Proteomes" id="UP000466607">
    <property type="component" value="Chromosome"/>
</dbReference>
<sequence length="152" mass="15456">MEVHVAVLLALVLGSLGARVVGWLGVAYTDSWPEALAVGLALMFVMTGVAHFVPGMRRDMIAIVPPGLPAPGALVAVTGVLELLGAAGLLYPPTRVAAAVCLLLLMLVMFPANVHAARMPDPPPSMSSPLGLRTAEEILYLAAAVGVAVGGG</sequence>
<feature type="transmembrane region" description="Helical" evidence="5">
    <location>
        <begin position="96"/>
        <end position="116"/>
    </location>
</feature>
<accession>A0AAD1IP39</accession>
<dbReference type="Pfam" id="PF13564">
    <property type="entry name" value="DoxX_2"/>
    <property type="match status" value="1"/>
</dbReference>
<protein>
    <recommendedName>
        <fullName evidence="8">DoxX family protein</fullName>
    </recommendedName>
</protein>
<evidence type="ECO:0000256" key="2">
    <source>
        <dbReference type="ARBA" id="ARBA00022692"/>
    </source>
</evidence>
<keyword evidence="2 5" id="KW-0812">Transmembrane</keyword>
<evidence type="ECO:0008006" key="8">
    <source>
        <dbReference type="Google" id="ProtNLM"/>
    </source>
</evidence>
<reference evidence="6 7" key="1">
    <citation type="journal article" date="2019" name="Emerg. Microbes Infect.">
        <title>Comprehensive subspecies identification of 175 nontuberculous mycobacteria species based on 7547 genomic profiles.</title>
        <authorList>
            <person name="Matsumoto Y."/>
            <person name="Kinjo T."/>
            <person name="Motooka D."/>
            <person name="Nabeya D."/>
            <person name="Jung N."/>
            <person name="Uechi K."/>
            <person name="Horii T."/>
            <person name="Iida T."/>
            <person name="Fujita J."/>
            <person name="Nakamura S."/>
        </authorList>
    </citation>
    <scope>NUCLEOTIDE SEQUENCE [LARGE SCALE GENOMIC DNA]</scope>
    <source>
        <strain evidence="6 7">JCM 17423</strain>
    </source>
</reference>
<keyword evidence="3 5" id="KW-1133">Transmembrane helix</keyword>
<name>A0AAD1IP39_9MYCO</name>
<organism evidence="6 7">
    <name type="scientific">Mycolicibacterium litorale</name>
    <dbReference type="NCBI Taxonomy" id="758802"/>
    <lineage>
        <taxon>Bacteria</taxon>
        <taxon>Bacillati</taxon>
        <taxon>Actinomycetota</taxon>
        <taxon>Actinomycetes</taxon>
        <taxon>Mycobacteriales</taxon>
        <taxon>Mycobacteriaceae</taxon>
        <taxon>Mycolicibacterium</taxon>
    </lineage>
</organism>
<evidence type="ECO:0000313" key="6">
    <source>
        <dbReference type="EMBL" id="BBY19472.1"/>
    </source>
</evidence>
<feature type="transmembrane region" description="Helical" evidence="5">
    <location>
        <begin position="68"/>
        <end position="90"/>
    </location>
</feature>
<evidence type="ECO:0000256" key="5">
    <source>
        <dbReference type="SAM" id="Phobius"/>
    </source>
</evidence>
<dbReference type="GO" id="GO:0016020">
    <property type="term" value="C:membrane"/>
    <property type="evidence" value="ECO:0007669"/>
    <property type="project" value="UniProtKB-SubCell"/>
</dbReference>
<dbReference type="PANTHER" id="PTHR36974:SF1">
    <property type="entry name" value="DOXX FAMILY MEMBRANE PROTEIN"/>
    <property type="match status" value="1"/>
</dbReference>
<proteinExistence type="predicted"/>
<dbReference type="PANTHER" id="PTHR36974">
    <property type="entry name" value="MEMBRANE PROTEIN-RELATED"/>
    <property type="match status" value="1"/>
</dbReference>
<evidence type="ECO:0000256" key="4">
    <source>
        <dbReference type="ARBA" id="ARBA00023136"/>
    </source>
</evidence>
<keyword evidence="4 5" id="KW-0472">Membrane</keyword>
<dbReference type="EMBL" id="AP022586">
    <property type="protein sequence ID" value="BBY19472.1"/>
    <property type="molecule type" value="Genomic_DNA"/>
</dbReference>
<feature type="transmembrane region" description="Helical" evidence="5">
    <location>
        <begin position="36"/>
        <end position="56"/>
    </location>
</feature>
<dbReference type="InterPro" id="IPR032808">
    <property type="entry name" value="DoxX"/>
</dbReference>
<comment type="subcellular location">
    <subcellularLocation>
        <location evidence="1">Membrane</location>
        <topology evidence="1">Multi-pass membrane protein</topology>
    </subcellularLocation>
</comment>
<evidence type="ECO:0000256" key="3">
    <source>
        <dbReference type="ARBA" id="ARBA00022989"/>
    </source>
</evidence>
<evidence type="ECO:0000256" key="1">
    <source>
        <dbReference type="ARBA" id="ARBA00004141"/>
    </source>
</evidence>
<evidence type="ECO:0000313" key="7">
    <source>
        <dbReference type="Proteomes" id="UP000466607"/>
    </source>
</evidence>
<gene>
    <name evidence="6" type="ORF">MLIT_50640</name>
</gene>
<dbReference type="AlphaFoldDB" id="A0AAD1IP39"/>
<keyword evidence="7" id="KW-1185">Reference proteome</keyword>